<sequence>MSPRFGPHNGRSRGPPPFIIQMLRAPLTLNNAISLAITVSVHRSRQALNAGEKTGCGFMRGDAAFGILAVLFAMSIGHNMLSVMRFRRIRREVFGESMCAARRRWRQQGEIVLDEEERQARMQKFKEMGNRMPSLFISLSDVMLAVGFLGLYILTTLLAKKEGKVELGVAYSSIGALVACVLSLIVGVNGLKLWARQHKKAGESRVEEIEAVDVKEKLLDS</sequence>
<keyword evidence="1" id="KW-0812">Transmembrane</keyword>
<comment type="caution">
    <text evidence="2">The sequence shown here is derived from an EMBL/GenBank/DDBJ whole genome shotgun (WGS) entry which is preliminary data.</text>
</comment>
<dbReference type="GeneID" id="89997717"/>
<evidence type="ECO:0000256" key="1">
    <source>
        <dbReference type="SAM" id="Phobius"/>
    </source>
</evidence>
<protein>
    <submittedName>
        <fullName evidence="2">Uncharacterized protein</fullName>
    </submittedName>
</protein>
<feature type="transmembrane region" description="Helical" evidence="1">
    <location>
        <begin position="63"/>
        <end position="81"/>
    </location>
</feature>
<keyword evidence="1" id="KW-0472">Membrane</keyword>
<reference evidence="2 3" key="1">
    <citation type="journal article" date="2023" name="Res Sq">
        <title>Genomic and morphological characterization of Knufia obscura isolated from the Mars 2020 spacecraft assembly facility.</title>
        <authorList>
            <person name="Chander A.M."/>
            <person name="Teixeira M.M."/>
            <person name="Singh N.K."/>
            <person name="Williams M.P."/>
            <person name="Parker C.W."/>
            <person name="Leo P."/>
            <person name="Stajich J.E."/>
            <person name="Torok T."/>
            <person name="Tighe S."/>
            <person name="Mason C.E."/>
            <person name="Venkateswaran K."/>
        </authorList>
    </citation>
    <scope>NUCLEOTIDE SEQUENCE [LARGE SCALE GENOMIC DNA]</scope>
    <source>
        <strain evidence="2 3">CCFEE 5817</strain>
    </source>
</reference>
<feature type="transmembrane region" description="Helical" evidence="1">
    <location>
        <begin position="134"/>
        <end position="154"/>
    </location>
</feature>
<feature type="transmembrane region" description="Helical" evidence="1">
    <location>
        <begin position="174"/>
        <end position="195"/>
    </location>
</feature>
<dbReference type="RefSeq" id="XP_064731351.1">
    <property type="nucleotide sequence ID" value="XM_064872693.1"/>
</dbReference>
<accession>A0ABR0RRM0</accession>
<keyword evidence="1" id="KW-1133">Transmembrane helix</keyword>
<dbReference type="Proteomes" id="UP001334248">
    <property type="component" value="Unassembled WGS sequence"/>
</dbReference>
<organism evidence="2 3">
    <name type="scientific">Knufia obscura</name>
    <dbReference type="NCBI Taxonomy" id="1635080"/>
    <lineage>
        <taxon>Eukaryota</taxon>
        <taxon>Fungi</taxon>
        <taxon>Dikarya</taxon>
        <taxon>Ascomycota</taxon>
        <taxon>Pezizomycotina</taxon>
        <taxon>Eurotiomycetes</taxon>
        <taxon>Chaetothyriomycetidae</taxon>
        <taxon>Chaetothyriales</taxon>
        <taxon>Trichomeriaceae</taxon>
        <taxon>Knufia</taxon>
    </lineage>
</organism>
<name>A0ABR0RRM0_9EURO</name>
<evidence type="ECO:0000313" key="3">
    <source>
        <dbReference type="Proteomes" id="UP001334248"/>
    </source>
</evidence>
<dbReference type="EMBL" id="JAVHJV010000004">
    <property type="protein sequence ID" value="KAK5943261.1"/>
    <property type="molecule type" value="Genomic_DNA"/>
</dbReference>
<evidence type="ECO:0000313" key="2">
    <source>
        <dbReference type="EMBL" id="KAK5943261.1"/>
    </source>
</evidence>
<gene>
    <name evidence="2" type="ORF">PMZ80_004268</name>
</gene>
<keyword evidence="3" id="KW-1185">Reference proteome</keyword>
<proteinExistence type="predicted"/>